<gene>
    <name evidence="1" type="ORF">ATNIH1004_001452</name>
</gene>
<dbReference type="Proteomes" id="UP000324241">
    <property type="component" value="Unassembled WGS sequence"/>
</dbReference>
<dbReference type="GeneID" id="54324154"/>
<protein>
    <submittedName>
        <fullName evidence="1">Uncharacterized protein</fullName>
    </submittedName>
</protein>
<comment type="caution">
    <text evidence="1">The sequence shown here is derived from an EMBL/GenBank/DDBJ whole genome shotgun (WGS) entry which is preliminary data.</text>
</comment>
<name>A0A5M9ND30_9EURO</name>
<accession>A0A5M9ND30</accession>
<evidence type="ECO:0000313" key="1">
    <source>
        <dbReference type="EMBL" id="KAA8652547.1"/>
    </source>
</evidence>
<dbReference type="AlphaFoldDB" id="A0A5M9ND30"/>
<dbReference type="RefSeq" id="XP_033431908.1">
    <property type="nucleotide sequence ID" value="XM_033566151.1"/>
</dbReference>
<dbReference type="EMBL" id="QUQM01000002">
    <property type="protein sequence ID" value="KAA8652547.1"/>
    <property type="molecule type" value="Genomic_DNA"/>
</dbReference>
<sequence length="79" mass="8919">MHDGIQLTLSEIFLQFRRPQTLCTEVLERCRLVFVAKGAEGFNLVRSIGRNLLQTATDALAWTTARFDLQYQFAAATGQ</sequence>
<evidence type="ECO:0000313" key="2">
    <source>
        <dbReference type="Proteomes" id="UP000324241"/>
    </source>
</evidence>
<proteinExistence type="predicted"/>
<reference evidence="1 2" key="1">
    <citation type="submission" date="2019-08" db="EMBL/GenBank/DDBJ databases">
        <title>The genome sequence of a newly discovered highly antifungal drug resistant Aspergillus species, Aspergillus tanneri NIH 1004.</title>
        <authorList>
            <person name="Mounaud S."/>
            <person name="Singh I."/>
            <person name="Joardar V."/>
            <person name="Pakala S."/>
            <person name="Pakala S."/>
            <person name="Venepally P."/>
            <person name="Chung J.K."/>
            <person name="Losada L."/>
            <person name="Nierman W.C."/>
        </authorList>
    </citation>
    <scope>NUCLEOTIDE SEQUENCE [LARGE SCALE GENOMIC DNA]</scope>
    <source>
        <strain evidence="1 2">NIH1004</strain>
    </source>
</reference>
<dbReference type="VEuPathDB" id="FungiDB:EYZ11_002591"/>
<organism evidence="1 2">
    <name type="scientific">Aspergillus tanneri</name>
    <dbReference type="NCBI Taxonomy" id="1220188"/>
    <lineage>
        <taxon>Eukaryota</taxon>
        <taxon>Fungi</taxon>
        <taxon>Dikarya</taxon>
        <taxon>Ascomycota</taxon>
        <taxon>Pezizomycotina</taxon>
        <taxon>Eurotiomycetes</taxon>
        <taxon>Eurotiomycetidae</taxon>
        <taxon>Eurotiales</taxon>
        <taxon>Aspergillaceae</taxon>
        <taxon>Aspergillus</taxon>
        <taxon>Aspergillus subgen. Circumdati</taxon>
    </lineage>
</organism>